<gene>
    <name evidence="1" type="ORF">P7M32_04710</name>
</gene>
<name>A0ABT6EQ96_9PAST</name>
<sequence>MNNVENNFKNLLIDKYPNIYIESLDAYCDKFEQIISKLNELGIDAEVKKKSILSNIGKKDYLNYVCELSVIYHFASKFPEDFKIDINSTNNKNFDFYFFHQDLKMNVEVKSLSPSDNSEKKPVKLFLPKEQENELYKQGLQNLTRTTYKKIIDLLEKADSQLPLLQAHEINIVLLCVSDLDEYTDVVTNLIHSEISILNLNKFKNIDCVLVCNIGFEHNFLLNKQVYKEYIKPNIENYSLDGKLIWDYQRSIPVLPMLFWVNTPLYECRNEEIQKNVMEAMFSHTSYLQRKVKSNNDIQNAIFTLYNEISTGKIS</sequence>
<reference evidence="1 2" key="1">
    <citation type="submission" date="2023-03" db="EMBL/GenBank/DDBJ databases">
        <title>Classification of Bisgaard taxon 6 and taxon 10 as Exercitatus varius gen. nov., spec. nov.</title>
        <authorList>
            <person name="Christensen H."/>
        </authorList>
    </citation>
    <scope>NUCLEOTIDE SEQUENCE [LARGE SCALE GENOMIC DNA]</scope>
    <source>
        <strain evidence="1 2">23350_01</strain>
    </source>
</reference>
<evidence type="ECO:0000313" key="2">
    <source>
        <dbReference type="Proteomes" id="UP001216057"/>
    </source>
</evidence>
<protein>
    <submittedName>
        <fullName evidence="1">Uncharacterized protein</fullName>
    </submittedName>
</protein>
<organism evidence="1 2">
    <name type="scientific">Exercitatus varius</name>
    <dbReference type="NCBI Taxonomy" id="67857"/>
    <lineage>
        <taxon>Bacteria</taxon>
        <taxon>Pseudomonadati</taxon>
        <taxon>Pseudomonadota</taxon>
        <taxon>Gammaproteobacteria</taxon>
        <taxon>Pasteurellales</taxon>
        <taxon>Pasteurellaceae</taxon>
        <taxon>Exercitatus</taxon>
    </lineage>
</organism>
<dbReference type="EMBL" id="JARQTX010000006">
    <property type="protein sequence ID" value="MDG2945727.1"/>
    <property type="molecule type" value="Genomic_DNA"/>
</dbReference>
<comment type="caution">
    <text evidence="1">The sequence shown here is derived from an EMBL/GenBank/DDBJ whole genome shotgun (WGS) entry which is preliminary data.</text>
</comment>
<keyword evidence="2" id="KW-1185">Reference proteome</keyword>
<dbReference type="RefSeq" id="WP_317485787.1">
    <property type="nucleotide sequence ID" value="NZ_JARQTX010000006.1"/>
</dbReference>
<accession>A0ABT6EQ96</accession>
<dbReference type="Proteomes" id="UP001216057">
    <property type="component" value="Unassembled WGS sequence"/>
</dbReference>
<proteinExistence type="predicted"/>
<evidence type="ECO:0000313" key="1">
    <source>
        <dbReference type="EMBL" id="MDG2945727.1"/>
    </source>
</evidence>